<dbReference type="GO" id="GO:0005886">
    <property type="term" value="C:plasma membrane"/>
    <property type="evidence" value="ECO:0007669"/>
    <property type="project" value="UniProtKB-SubCell"/>
</dbReference>
<dbReference type="AlphaFoldDB" id="A0A0M4NV01"/>
<dbReference type="GO" id="GO:0071555">
    <property type="term" value="P:cell wall organization"/>
    <property type="evidence" value="ECO:0007669"/>
    <property type="project" value="UniProtKB-KW"/>
</dbReference>
<keyword evidence="9" id="KW-0961">Cell wall biogenesis/degradation</keyword>
<dbReference type="GO" id="GO:0008955">
    <property type="term" value="F:peptidoglycan glycosyltransferase activity"/>
    <property type="evidence" value="ECO:0007669"/>
    <property type="project" value="UniProtKB-EC"/>
</dbReference>
<sequence>MFFKWFKYATALSVVIFVLYVNELDNQVKKEFSKPQNPNFMSFEQQPKVVINMLLMTEDQSFFEHSGVDFKEIARVLRDYYFYDKPLRGASTITQQLIKNTLLTRERTLDRKLKEIVMALLLEAAFDKEFILNYYMNSVYLGQKGNLSVKGFDQAAHFYFNKSVEHLSLEDVATLVALVKGPSYYHPIKYPQRLAKRRQLVLSLYNKYEKIVK</sequence>
<dbReference type="SUPFAM" id="SSF53955">
    <property type="entry name" value="Lysozyme-like"/>
    <property type="match status" value="1"/>
</dbReference>
<evidence type="ECO:0000256" key="4">
    <source>
        <dbReference type="ARBA" id="ARBA00022676"/>
    </source>
</evidence>
<keyword evidence="14" id="KW-1185">Reference proteome</keyword>
<comment type="subcellular location">
    <subcellularLocation>
        <location evidence="1">Cell membrane</location>
    </subcellularLocation>
</comment>
<dbReference type="GO" id="GO:0030288">
    <property type="term" value="C:outer membrane-bounded periplasmic space"/>
    <property type="evidence" value="ECO:0007669"/>
    <property type="project" value="TreeGrafter"/>
</dbReference>
<evidence type="ECO:0000256" key="9">
    <source>
        <dbReference type="ARBA" id="ARBA00023316"/>
    </source>
</evidence>
<dbReference type="InterPro" id="IPR023346">
    <property type="entry name" value="Lysozyme-like_dom_sf"/>
</dbReference>
<evidence type="ECO:0000256" key="2">
    <source>
        <dbReference type="ARBA" id="ARBA00004752"/>
    </source>
</evidence>
<dbReference type="PANTHER" id="PTHR32282">
    <property type="entry name" value="BINDING PROTEIN TRANSPEPTIDASE, PUTATIVE-RELATED"/>
    <property type="match status" value="1"/>
</dbReference>
<dbReference type="GO" id="GO:0008360">
    <property type="term" value="P:regulation of cell shape"/>
    <property type="evidence" value="ECO:0007669"/>
    <property type="project" value="UniProtKB-KW"/>
</dbReference>
<evidence type="ECO:0000313" key="13">
    <source>
        <dbReference type="EMBL" id="ALE53269.1"/>
    </source>
</evidence>
<comment type="pathway">
    <text evidence="2">Cell wall biogenesis; peptidoglycan biosynthesis.</text>
</comment>
<keyword evidence="6" id="KW-0133">Cell shape</keyword>
<comment type="catalytic activity">
    <reaction evidence="11">
        <text>[GlcNAc-(1-&gt;4)-Mur2Ac(oyl-L-Ala-gamma-D-Glu-L-Lys-D-Ala-D-Ala)](n)-di-trans,octa-cis-undecaprenyl diphosphate + beta-D-GlcNAc-(1-&gt;4)-Mur2Ac(oyl-L-Ala-gamma-D-Glu-L-Lys-D-Ala-D-Ala)-di-trans,octa-cis-undecaprenyl diphosphate = [GlcNAc-(1-&gt;4)-Mur2Ac(oyl-L-Ala-gamma-D-Glu-L-Lys-D-Ala-D-Ala)](n+1)-di-trans,octa-cis-undecaprenyl diphosphate + di-trans,octa-cis-undecaprenyl diphosphate + H(+)</text>
        <dbReference type="Rhea" id="RHEA:23708"/>
        <dbReference type="Rhea" id="RHEA-COMP:9602"/>
        <dbReference type="Rhea" id="RHEA-COMP:9603"/>
        <dbReference type="ChEBI" id="CHEBI:15378"/>
        <dbReference type="ChEBI" id="CHEBI:58405"/>
        <dbReference type="ChEBI" id="CHEBI:60033"/>
        <dbReference type="ChEBI" id="CHEBI:78435"/>
        <dbReference type="EC" id="2.4.99.28"/>
    </reaction>
</comment>
<evidence type="ECO:0000256" key="8">
    <source>
        <dbReference type="ARBA" id="ARBA00023136"/>
    </source>
</evidence>
<evidence type="ECO:0000256" key="6">
    <source>
        <dbReference type="ARBA" id="ARBA00022960"/>
    </source>
</evidence>
<evidence type="ECO:0000259" key="12">
    <source>
        <dbReference type="Pfam" id="PF00912"/>
    </source>
</evidence>
<protein>
    <submittedName>
        <fullName evidence="13">Glycosyl transferase</fullName>
    </submittedName>
</protein>
<evidence type="ECO:0000256" key="3">
    <source>
        <dbReference type="ARBA" id="ARBA00022475"/>
    </source>
</evidence>
<dbReference type="Gene3D" id="1.10.3810.10">
    <property type="entry name" value="Biosynthetic peptidoglycan transglycosylase-like"/>
    <property type="match status" value="1"/>
</dbReference>
<keyword evidence="4" id="KW-0328">Glycosyltransferase</keyword>
<dbReference type="GO" id="GO:0009002">
    <property type="term" value="F:serine-type D-Ala-D-Ala carboxypeptidase activity"/>
    <property type="evidence" value="ECO:0007669"/>
    <property type="project" value="UniProtKB-EC"/>
</dbReference>
<organism evidence="13 14">
    <name type="scientific">Candidatus Thioglobus autotrophicus</name>
    <dbReference type="NCBI Taxonomy" id="1705394"/>
    <lineage>
        <taxon>Bacteria</taxon>
        <taxon>Pseudomonadati</taxon>
        <taxon>Pseudomonadota</taxon>
        <taxon>Gammaproteobacteria</taxon>
        <taxon>Candidatus Pseudothioglobaceae</taxon>
        <taxon>Candidatus Thioglobus</taxon>
    </lineage>
</organism>
<dbReference type="PANTHER" id="PTHR32282:SF11">
    <property type="entry name" value="PENICILLIN-BINDING PROTEIN 1B"/>
    <property type="match status" value="1"/>
</dbReference>
<reference evidence="13 14" key="1">
    <citation type="journal article" date="2015" name="Genome Announc.">
        <title>Genome Sequence of 'Candidatus Thioglobus autotrophica' Strain EF1, a Chemoautotroph from the SUP05 Clade of Marine Gammaproteobacteria.</title>
        <authorList>
            <person name="Shah V."/>
            <person name="Morris R.M."/>
        </authorList>
    </citation>
    <scope>NUCLEOTIDE SEQUENCE [LARGE SCALE GENOMIC DNA]</scope>
    <source>
        <strain evidence="13 14">EF1</strain>
    </source>
</reference>
<keyword evidence="8" id="KW-0472">Membrane</keyword>
<dbReference type="Proteomes" id="UP000058020">
    <property type="component" value="Chromosome"/>
</dbReference>
<dbReference type="KEGG" id="tho:SP60_07065"/>
<accession>A0A0M4NV01</accession>
<keyword evidence="5 13" id="KW-0808">Transferase</keyword>
<evidence type="ECO:0000256" key="7">
    <source>
        <dbReference type="ARBA" id="ARBA00022984"/>
    </source>
</evidence>
<dbReference type="GO" id="GO:0009252">
    <property type="term" value="P:peptidoglycan biosynthetic process"/>
    <property type="evidence" value="ECO:0007669"/>
    <property type="project" value="UniProtKB-KW"/>
</dbReference>
<dbReference type="InterPro" id="IPR050396">
    <property type="entry name" value="Glycosyltr_51/Transpeptidase"/>
</dbReference>
<dbReference type="STRING" id="1705394.SP60_07065"/>
<evidence type="ECO:0000256" key="10">
    <source>
        <dbReference type="ARBA" id="ARBA00034000"/>
    </source>
</evidence>
<keyword evidence="7" id="KW-0573">Peptidoglycan synthesis</keyword>
<evidence type="ECO:0000313" key="14">
    <source>
        <dbReference type="Proteomes" id="UP000058020"/>
    </source>
</evidence>
<evidence type="ECO:0000256" key="5">
    <source>
        <dbReference type="ARBA" id="ARBA00022679"/>
    </source>
</evidence>
<proteinExistence type="predicted"/>
<keyword evidence="3" id="KW-1003">Cell membrane</keyword>
<dbReference type="Pfam" id="PF00912">
    <property type="entry name" value="Transgly"/>
    <property type="match status" value="1"/>
</dbReference>
<gene>
    <name evidence="13" type="ORF">SP60_07065</name>
</gene>
<dbReference type="EMBL" id="CP010552">
    <property type="protein sequence ID" value="ALE53269.1"/>
    <property type="molecule type" value="Genomic_DNA"/>
</dbReference>
<name>A0A0M4NV01_9GAMM</name>
<evidence type="ECO:0000256" key="1">
    <source>
        <dbReference type="ARBA" id="ARBA00004236"/>
    </source>
</evidence>
<dbReference type="InterPro" id="IPR001264">
    <property type="entry name" value="Glyco_trans_51"/>
</dbReference>
<comment type="catalytic activity">
    <reaction evidence="10">
        <text>Preferential cleavage: (Ac)2-L-Lys-D-Ala-|-D-Ala. Also transpeptidation of peptidyl-alanyl moieties that are N-acyl substituents of D-alanine.</text>
        <dbReference type="EC" id="3.4.16.4"/>
    </reaction>
</comment>
<dbReference type="PATRIC" id="fig|1705394.5.peg.1411"/>
<feature type="domain" description="Glycosyl transferase family 51" evidence="12">
    <location>
        <begin position="28"/>
        <end position="203"/>
    </location>
</feature>
<evidence type="ECO:0000256" key="11">
    <source>
        <dbReference type="ARBA" id="ARBA00049902"/>
    </source>
</evidence>
<dbReference type="InterPro" id="IPR036950">
    <property type="entry name" value="PBP_transglycosylase"/>
</dbReference>